<gene>
    <name evidence="2" type="ORF">G7Y89_g9618</name>
</gene>
<sequence>MEETNVKNTIDLPLVLGSSPRKSNHPWPTKKDDTGKGSPNPTNNKAKPASTSDEEAPVDWDLLNQPEVSDDDEDPEFIAGCSQNGGLRYFHKRSPEWWAEYNRAVKIAEDAPLPEDADM</sequence>
<evidence type="ECO:0000256" key="1">
    <source>
        <dbReference type="SAM" id="MobiDB-lite"/>
    </source>
</evidence>
<feature type="region of interest" description="Disordered" evidence="1">
    <location>
        <begin position="1"/>
        <end position="60"/>
    </location>
</feature>
<name>A0A8H4W2E6_9HELO</name>
<protein>
    <submittedName>
        <fullName evidence="2">Uncharacterized protein</fullName>
    </submittedName>
</protein>
<dbReference type="Proteomes" id="UP000566819">
    <property type="component" value="Unassembled WGS sequence"/>
</dbReference>
<reference evidence="2 3" key="1">
    <citation type="submission" date="2020-03" db="EMBL/GenBank/DDBJ databases">
        <title>Draft Genome Sequence of Cudoniella acicularis.</title>
        <authorList>
            <person name="Buettner E."/>
            <person name="Kellner H."/>
        </authorList>
    </citation>
    <scope>NUCLEOTIDE SEQUENCE [LARGE SCALE GENOMIC DNA]</scope>
    <source>
        <strain evidence="2 3">DSM 108380</strain>
    </source>
</reference>
<evidence type="ECO:0000313" key="3">
    <source>
        <dbReference type="Proteomes" id="UP000566819"/>
    </source>
</evidence>
<dbReference type="AlphaFoldDB" id="A0A8H4W2E6"/>
<evidence type="ECO:0000313" key="2">
    <source>
        <dbReference type="EMBL" id="KAF4628529.1"/>
    </source>
</evidence>
<feature type="compositionally biased region" description="Polar residues" evidence="1">
    <location>
        <begin position="37"/>
        <end position="51"/>
    </location>
</feature>
<organism evidence="2 3">
    <name type="scientific">Cudoniella acicularis</name>
    <dbReference type="NCBI Taxonomy" id="354080"/>
    <lineage>
        <taxon>Eukaryota</taxon>
        <taxon>Fungi</taxon>
        <taxon>Dikarya</taxon>
        <taxon>Ascomycota</taxon>
        <taxon>Pezizomycotina</taxon>
        <taxon>Leotiomycetes</taxon>
        <taxon>Helotiales</taxon>
        <taxon>Tricladiaceae</taxon>
        <taxon>Cudoniella</taxon>
    </lineage>
</organism>
<accession>A0A8H4W2E6</accession>
<proteinExistence type="predicted"/>
<comment type="caution">
    <text evidence="2">The sequence shown here is derived from an EMBL/GenBank/DDBJ whole genome shotgun (WGS) entry which is preliminary data.</text>
</comment>
<dbReference type="EMBL" id="JAAMPI010000800">
    <property type="protein sequence ID" value="KAF4628529.1"/>
    <property type="molecule type" value="Genomic_DNA"/>
</dbReference>
<keyword evidence="3" id="KW-1185">Reference proteome</keyword>